<protein>
    <submittedName>
        <fullName evidence="1">Uncharacterized protein</fullName>
    </submittedName>
</protein>
<evidence type="ECO:0000313" key="1">
    <source>
        <dbReference type="EMBL" id="SER32271.1"/>
    </source>
</evidence>
<proteinExistence type="predicted"/>
<dbReference type="AlphaFoldDB" id="A0A1H9N8Y2"/>
<name>A0A1H9N8Y2_9BACI</name>
<keyword evidence="2" id="KW-1185">Reference proteome</keyword>
<evidence type="ECO:0000313" key="2">
    <source>
        <dbReference type="Proteomes" id="UP000199687"/>
    </source>
</evidence>
<sequence length="47" mass="5198">MYRALCNTSIRIGSVPLVRLLGSFLLGEIPEKQVTQGIKVIQAREKA</sequence>
<organism evidence="1 2">
    <name type="scientific">Gracilibacillus ureilyticus</name>
    <dbReference type="NCBI Taxonomy" id="531814"/>
    <lineage>
        <taxon>Bacteria</taxon>
        <taxon>Bacillati</taxon>
        <taxon>Bacillota</taxon>
        <taxon>Bacilli</taxon>
        <taxon>Bacillales</taxon>
        <taxon>Bacillaceae</taxon>
        <taxon>Gracilibacillus</taxon>
    </lineage>
</organism>
<gene>
    <name evidence="1" type="ORF">SAMN04487944_10316</name>
</gene>
<dbReference type="Proteomes" id="UP000199687">
    <property type="component" value="Unassembled WGS sequence"/>
</dbReference>
<accession>A0A1H9N8Y2</accession>
<dbReference type="EMBL" id="FOGL01000003">
    <property type="protein sequence ID" value="SER32271.1"/>
    <property type="molecule type" value="Genomic_DNA"/>
</dbReference>
<reference evidence="1 2" key="1">
    <citation type="submission" date="2016-10" db="EMBL/GenBank/DDBJ databases">
        <authorList>
            <person name="de Groot N.N."/>
        </authorList>
    </citation>
    <scope>NUCLEOTIDE SEQUENCE [LARGE SCALE GENOMIC DNA]</scope>
    <source>
        <strain evidence="1 2">CGMCC 1.7727</strain>
    </source>
</reference>